<feature type="compositionally biased region" description="Basic and acidic residues" evidence="2">
    <location>
        <begin position="69"/>
        <end position="81"/>
    </location>
</feature>
<keyword evidence="4" id="KW-1185">Reference proteome</keyword>
<evidence type="ECO:0000256" key="1">
    <source>
        <dbReference type="ARBA" id="ARBA00007462"/>
    </source>
</evidence>
<evidence type="ECO:0000313" key="4">
    <source>
        <dbReference type="Proteomes" id="UP000799439"/>
    </source>
</evidence>
<gene>
    <name evidence="3" type="ORF">K461DRAFT_215524</name>
</gene>
<comment type="caution">
    <text evidence="3">The sequence shown here is derived from an EMBL/GenBank/DDBJ whole genome shotgun (WGS) entry which is preliminary data.</text>
</comment>
<dbReference type="GO" id="GO:0000470">
    <property type="term" value="P:maturation of LSU-rRNA"/>
    <property type="evidence" value="ECO:0007669"/>
    <property type="project" value="TreeGrafter"/>
</dbReference>
<evidence type="ECO:0000256" key="2">
    <source>
        <dbReference type="SAM" id="MobiDB-lite"/>
    </source>
</evidence>
<feature type="non-terminal residue" evidence="3">
    <location>
        <position position="1"/>
    </location>
</feature>
<dbReference type="EMBL" id="ML996085">
    <property type="protein sequence ID" value="KAF2153482.1"/>
    <property type="molecule type" value="Genomic_DNA"/>
</dbReference>
<name>A0A9P4J4W2_9PEZI</name>
<dbReference type="InterPro" id="IPR012459">
    <property type="entry name" value="Rrp15"/>
</dbReference>
<dbReference type="GO" id="GO:0030687">
    <property type="term" value="C:preribosome, large subunit precursor"/>
    <property type="evidence" value="ECO:0007669"/>
    <property type="project" value="TreeGrafter"/>
</dbReference>
<feature type="non-terminal residue" evidence="3">
    <location>
        <position position="294"/>
    </location>
</feature>
<feature type="region of interest" description="Disordered" evidence="2">
    <location>
        <begin position="1"/>
        <end position="184"/>
    </location>
</feature>
<feature type="compositionally biased region" description="Low complexity" evidence="2">
    <location>
        <begin position="149"/>
        <end position="161"/>
    </location>
</feature>
<comment type="similarity">
    <text evidence="1">Belongs to the RRP15 family.</text>
</comment>
<feature type="compositionally biased region" description="Basic residues" evidence="2">
    <location>
        <begin position="1"/>
        <end position="26"/>
    </location>
</feature>
<feature type="compositionally biased region" description="Acidic residues" evidence="2">
    <location>
        <begin position="82"/>
        <end position="126"/>
    </location>
</feature>
<dbReference type="Pfam" id="PF07890">
    <property type="entry name" value="Rrp15p"/>
    <property type="match status" value="1"/>
</dbReference>
<accession>A0A9P4J4W2</accession>
<dbReference type="PANTHER" id="PTHR13245">
    <property type="entry name" value="RRP15-LIKE PROTEIN"/>
    <property type="match status" value="1"/>
</dbReference>
<dbReference type="Proteomes" id="UP000799439">
    <property type="component" value="Unassembled WGS sequence"/>
</dbReference>
<evidence type="ECO:0000313" key="3">
    <source>
        <dbReference type="EMBL" id="KAF2153482.1"/>
    </source>
</evidence>
<reference evidence="3" key="1">
    <citation type="journal article" date="2020" name="Stud. Mycol.">
        <title>101 Dothideomycetes genomes: a test case for predicting lifestyles and emergence of pathogens.</title>
        <authorList>
            <person name="Haridas S."/>
            <person name="Albert R."/>
            <person name="Binder M."/>
            <person name="Bloem J."/>
            <person name="Labutti K."/>
            <person name="Salamov A."/>
            <person name="Andreopoulos B."/>
            <person name="Baker S."/>
            <person name="Barry K."/>
            <person name="Bills G."/>
            <person name="Bluhm B."/>
            <person name="Cannon C."/>
            <person name="Castanera R."/>
            <person name="Culley D."/>
            <person name="Daum C."/>
            <person name="Ezra D."/>
            <person name="Gonzalez J."/>
            <person name="Henrissat B."/>
            <person name="Kuo A."/>
            <person name="Liang C."/>
            <person name="Lipzen A."/>
            <person name="Lutzoni F."/>
            <person name="Magnuson J."/>
            <person name="Mondo S."/>
            <person name="Nolan M."/>
            <person name="Ohm R."/>
            <person name="Pangilinan J."/>
            <person name="Park H.-J."/>
            <person name="Ramirez L."/>
            <person name="Alfaro M."/>
            <person name="Sun H."/>
            <person name="Tritt A."/>
            <person name="Yoshinaga Y."/>
            <person name="Zwiers L.-H."/>
            <person name="Turgeon B."/>
            <person name="Goodwin S."/>
            <person name="Spatafora J."/>
            <person name="Crous P."/>
            <person name="Grigoriev I."/>
        </authorList>
    </citation>
    <scope>NUCLEOTIDE SEQUENCE</scope>
    <source>
        <strain evidence="3">CBS 260.36</strain>
    </source>
</reference>
<proteinExistence type="inferred from homology"/>
<protein>
    <submittedName>
        <fullName evidence="3">Rrp15p-domain-containing protein</fullName>
    </submittedName>
</protein>
<dbReference type="AlphaFoldDB" id="A0A9P4J4W2"/>
<sequence length="294" mass="32038">APKRKRTVEHLHKAKKPVKRFKKQKNYHSSSESEAEDDDGTDFAPISMEDSDDGIETTLIAPATTKVSDATKPDVDDRMSSGDEDSADDDNQNEEMLEAEDDELALDDEPALDDESFAADDSDASDSDASTQAGSKKRKRNDPSAFANSMSKILSSKLSVSKRADPVLSRSAAASTAQKEMADSRLEAKAKQKIRAEKKAALERGRVQDVLGLETEGVSAAEVQERERRLKKTAQRGVVKLFNAVRAAQVQADVAREQAKKEGVVGMAQREQRINEMSKQGFLDLIAKGGKKAA</sequence>
<dbReference type="OrthoDB" id="20949at2759"/>
<dbReference type="GO" id="GO:0000460">
    <property type="term" value="P:maturation of 5.8S rRNA"/>
    <property type="evidence" value="ECO:0007669"/>
    <property type="project" value="TreeGrafter"/>
</dbReference>
<organism evidence="3 4">
    <name type="scientific">Myriangium duriaei CBS 260.36</name>
    <dbReference type="NCBI Taxonomy" id="1168546"/>
    <lineage>
        <taxon>Eukaryota</taxon>
        <taxon>Fungi</taxon>
        <taxon>Dikarya</taxon>
        <taxon>Ascomycota</taxon>
        <taxon>Pezizomycotina</taxon>
        <taxon>Dothideomycetes</taxon>
        <taxon>Dothideomycetidae</taxon>
        <taxon>Myriangiales</taxon>
        <taxon>Myriangiaceae</taxon>
        <taxon>Myriangium</taxon>
    </lineage>
</organism>
<dbReference type="PANTHER" id="PTHR13245:SF14">
    <property type="entry name" value="RRP15-LIKE PROTEIN"/>
    <property type="match status" value="1"/>
</dbReference>